<dbReference type="SUPFAM" id="SSF52540">
    <property type="entry name" value="P-loop containing nucleoside triphosphate hydrolases"/>
    <property type="match status" value="1"/>
</dbReference>
<evidence type="ECO:0000313" key="1">
    <source>
        <dbReference type="EMBL" id="CTP90001.1"/>
    </source>
</evidence>
<proteinExistence type="predicted"/>
<accession>A0A0K2ZW44</accession>
<dbReference type="Proteomes" id="UP000046187">
    <property type="component" value="Unassembled WGS sequence"/>
</dbReference>
<dbReference type="AlphaFoldDB" id="A0A0K2ZW44"/>
<keyword evidence="2" id="KW-1185">Reference proteome</keyword>
<gene>
    <name evidence="1" type="ORF">XTALMG727_2921</name>
</gene>
<dbReference type="Gene3D" id="3.40.50.300">
    <property type="entry name" value="P-loop containing nucleotide triphosphate hydrolases"/>
    <property type="match status" value="1"/>
</dbReference>
<reference evidence="2" key="1">
    <citation type="submission" date="2015-07" db="EMBL/GenBank/DDBJ databases">
        <authorList>
            <person name="Wibberg D."/>
        </authorList>
    </citation>
    <scope>NUCLEOTIDE SEQUENCE [LARGE SCALE GENOMIC DNA]</scope>
</reference>
<name>A0A0K2ZW44_9XANT</name>
<dbReference type="RefSeq" id="WP_053835993.1">
    <property type="nucleotide sequence ID" value="NZ_CXOI01000049.1"/>
</dbReference>
<evidence type="ECO:0008006" key="3">
    <source>
        <dbReference type="Google" id="ProtNLM"/>
    </source>
</evidence>
<dbReference type="InterPro" id="IPR027417">
    <property type="entry name" value="P-loop_NTPase"/>
</dbReference>
<dbReference type="EMBL" id="CXOI01000049">
    <property type="protein sequence ID" value="CTP90001.1"/>
    <property type="molecule type" value="Genomic_DNA"/>
</dbReference>
<organism evidence="1 2">
    <name type="scientific">Xanthomonas graminis pv. arrhenatheri LMG 727</name>
    <dbReference type="NCBI Taxonomy" id="1195923"/>
    <lineage>
        <taxon>Bacteria</taxon>
        <taxon>Pseudomonadati</taxon>
        <taxon>Pseudomonadota</taxon>
        <taxon>Gammaproteobacteria</taxon>
        <taxon>Lysobacterales</taxon>
        <taxon>Lysobacteraceae</taxon>
        <taxon>Xanthomonas</taxon>
        <taxon>Xanthomonas translucens group</taxon>
        <taxon>Xanthomonas graminis</taxon>
    </lineage>
</organism>
<sequence length="189" mass="21112">MTLYRGRKLVMLYGPPAVGKLTVGKELAKQLSASLFHNHLTYDLATELLSADSSFEMRRRFACRLRLIAMALLLESDPRDVVTTFCYSGPEDDWYVDALQAICADHRTTPFFVQLRAPNHHLIDRVENADRRAFGKVNSRANLAAILQEFAYTVPVGSDNPLCIDTSELLPHDAAIAIVTWSGRASSKM</sequence>
<evidence type="ECO:0000313" key="2">
    <source>
        <dbReference type="Proteomes" id="UP000046187"/>
    </source>
</evidence>
<protein>
    <recommendedName>
        <fullName evidence="3">AAA family ATPase</fullName>
    </recommendedName>
</protein>